<dbReference type="AlphaFoldDB" id="A0AAW9QIF9"/>
<protein>
    <recommendedName>
        <fullName evidence="3">DNA gyrase inhibitor YacG</fullName>
    </recommendedName>
</protein>
<dbReference type="GO" id="GO:0008270">
    <property type="term" value="F:zinc ion binding"/>
    <property type="evidence" value="ECO:0007669"/>
    <property type="project" value="UniProtKB-UniRule"/>
</dbReference>
<proteinExistence type="inferred from homology"/>
<dbReference type="Proteomes" id="UP001336250">
    <property type="component" value="Unassembled WGS sequence"/>
</dbReference>
<dbReference type="HAMAP" id="MF_00649">
    <property type="entry name" value="DNA_gyrase_inhibitor_YacG"/>
    <property type="match status" value="1"/>
</dbReference>
<dbReference type="EMBL" id="JAZIBG010000028">
    <property type="protein sequence ID" value="MEF7614840.1"/>
    <property type="molecule type" value="Genomic_DNA"/>
</dbReference>
<dbReference type="GO" id="GO:0008657">
    <property type="term" value="F:DNA topoisomerase type II (double strand cut, ATP-hydrolyzing) inhibitor activity"/>
    <property type="evidence" value="ECO:0007669"/>
    <property type="project" value="UniProtKB-UniRule"/>
</dbReference>
<dbReference type="PANTHER" id="PTHR36150:SF1">
    <property type="entry name" value="DNA GYRASE INHIBITOR YACG"/>
    <property type="match status" value="1"/>
</dbReference>
<feature type="region of interest" description="Disordered" evidence="4">
    <location>
        <begin position="53"/>
        <end position="75"/>
    </location>
</feature>
<evidence type="ECO:0000256" key="3">
    <source>
        <dbReference type="HAMAP-Rule" id="MF_00649"/>
    </source>
</evidence>
<feature type="binding site" evidence="3">
    <location>
        <position position="18"/>
    </location>
    <ligand>
        <name>Zn(2+)</name>
        <dbReference type="ChEBI" id="CHEBI:29105"/>
    </ligand>
</feature>
<feature type="binding site" evidence="3">
    <location>
        <position position="38"/>
    </location>
    <ligand>
        <name>Zn(2+)</name>
        <dbReference type="ChEBI" id="CHEBI:29105"/>
    </ligand>
</feature>
<evidence type="ECO:0000256" key="4">
    <source>
        <dbReference type="SAM" id="MobiDB-lite"/>
    </source>
</evidence>
<dbReference type="SUPFAM" id="SSF57716">
    <property type="entry name" value="Glucocorticoid receptor-like (DNA-binding domain)"/>
    <property type="match status" value="1"/>
</dbReference>
<comment type="caution">
    <text evidence="5">The sequence shown here is derived from an EMBL/GenBank/DDBJ whole genome shotgun (WGS) entry which is preliminary data.</text>
</comment>
<dbReference type="Pfam" id="PF03884">
    <property type="entry name" value="YacG"/>
    <property type="match status" value="1"/>
</dbReference>
<feature type="binding site" evidence="3">
    <location>
        <position position="34"/>
    </location>
    <ligand>
        <name>Zn(2+)</name>
        <dbReference type="ChEBI" id="CHEBI:29105"/>
    </ligand>
</feature>
<gene>
    <name evidence="3" type="primary">yacG</name>
    <name evidence="5" type="ORF">V4F39_13035</name>
</gene>
<evidence type="ECO:0000256" key="2">
    <source>
        <dbReference type="ARBA" id="ARBA00022833"/>
    </source>
</evidence>
<keyword evidence="6" id="KW-1185">Reference proteome</keyword>
<feature type="binding site" evidence="3">
    <location>
        <position position="15"/>
    </location>
    <ligand>
        <name>Zn(2+)</name>
        <dbReference type="ChEBI" id="CHEBI:29105"/>
    </ligand>
</feature>
<name>A0AAW9QIF9_9BURK</name>
<dbReference type="RefSeq" id="WP_332289905.1">
    <property type="nucleotide sequence ID" value="NZ_JAZIBG010000028.1"/>
</dbReference>
<dbReference type="PANTHER" id="PTHR36150">
    <property type="entry name" value="DNA GYRASE INHIBITOR YACG"/>
    <property type="match status" value="1"/>
</dbReference>
<reference evidence="5 6" key="1">
    <citation type="submission" date="2024-02" db="EMBL/GenBank/DDBJ databases">
        <title>Genome sequence of Aquincola sp. MAHUQ-54.</title>
        <authorList>
            <person name="Huq M.A."/>
        </authorList>
    </citation>
    <scope>NUCLEOTIDE SEQUENCE [LARGE SCALE GENOMIC DNA]</scope>
    <source>
        <strain evidence="5 6">MAHUQ-54</strain>
    </source>
</reference>
<evidence type="ECO:0000313" key="5">
    <source>
        <dbReference type="EMBL" id="MEF7614840.1"/>
    </source>
</evidence>
<keyword evidence="2 3" id="KW-0862">Zinc</keyword>
<evidence type="ECO:0000313" key="6">
    <source>
        <dbReference type="Proteomes" id="UP001336250"/>
    </source>
</evidence>
<comment type="cofactor">
    <cofactor evidence="3">
        <name>Zn(2+)</name>
        <dbReference type="ChEBI" id="CHEBI:29105"/>
    </cofactor>
    <text evidence="3">Binds 1 zinc ion.</text>
</comment>
<dbReference type="GO" id="GO:0006355">
    <property type="term" value="P:regulation of DNA-templated transcription"/>
    <property type="evidence" value="ECO:0007669"/>
    <property type="project" value="InterPro"/>
</dbReference>
<sequence length="75" mass="8045">MTTGNSAPAGRTVKCPGCGGPSLFSPENRWRPFCSERCRTADLGAWAEDRYRVAAASQDTESPPPDPQRLGPDGH</sequence>
<comment type="subunit">
    <text evidence="3">Interacts with GyrB.</text>
</comment>
<comment type="similarity">
    <text evidence="3">Belongs to the DNA gyrase inhibitor YacG family.</text>
</comment>
<organism evidence="5 6">
    <name type="scientific">Aquincola agrisoli</name>
    <dbReference type="NCBI Taxonomy" id="3119538"/>
    <lineage>
        <taxon>Bacteria</taxon>
        <taxon>Pseudomonadati</taxon>
        <taxon>Pseudomonadota</taxon>
        <taxon>Betaproteobacteria</taxon>
        <taxon>Burkholderiales</taxon>
        <taxon>Sphaerotilaceae</taxon>
        <taxon>Aquincola</taxon>
    </lineage>
</organism>
<accession>A0AAW9QIF9</accession>
<evidence type="ECO:0000256" key="1">
    <source>
        <dbReference type="ARBA" id="ARBA00022723"/>
    </source>
</evidence>
<dbReference type="InterPro" id="IPR013088">
    <property type="entry name" value="Znf_NHR/GATA"/>
</dbReference>
<dbReference type="Gene3D" id="3.30.50.10">
    <property type="entry name" value="Erythroid Transcription Factor GATA-1, subunit A"/>
    <property type="match status" value="1"/>
</dbReference>
<comment type="function">
    <text evidence="3">Inhibits all the catalytic activities of DNA gyrase by preventing its interaction with DNA. Acts by binding directly to the C-terminal domain of GyrB, which probably disrupts DNA binding by the gyrase.</text>
</comment>
<keyword evidence="1 3" id="KW-0479">Metal-binding</keyword>
<dbReference type="InterPro" id="IPR005584">
    <property type="entry name" value="DNA_gyrase_inhibitor_YacG"/>
</dbReference>